<name>A0A6A6UF97_9PEZI</name>
<accession>A0A6A6UF97</accession>
<evidence type="ECO:0000313" key="2">
    <source>
        <dbReference type="EMBL" id="KAF2670231.1"/>
    </source>
</evidence>
<organism evidence="2 3">
    <name type="scientific">Microthyrium microscopicum</name>
    <dbReference type="NCBI Taxonomy" id="703497"/>
    <lineage>
        <taxon>Eukaryota</taxon>
        <taxon>Fungi</taxon>
        <taxon>Dikarya</taxon>
        <taxon>Ascomycota</taxon>
        <taxon>Pezizomycotina</taxon>
        <taxon>Dothideomycetes</taxon>
        <taxon>Dothideomycetes incertae sedis</taxon>
        <taxon>Microthyriales</taxon>
        <taxon>Microthyriaceae</taxon>
        <taxon>Microthyrium</taxon>
    </lineage>
</organism>
<protein>
    <submittedName>
        <fullName evidence="2">Uncharacterized protein</fullName>
    </submittedName>
</protein>
<gene>
    <name evidence="2" type="ORF">BT63DRAFT_469829</name>
</gene>
<proteinExistence type="predicted"/>
<feature type="compositionally biased region" description="Polar residues" evidence="1">
    <location>
        <begin position="87"/>
        <end position="99"/>
    </location>
</feature>
<dbReference type="AlphaFoldDB" id="A0A6A6UF97"/>
<sequence length="486" mass="54986">MAQSSSAPSVHRWQVALAQVLLKVKPCDVPFTDFLLDLRKDISLKNDKTQGAMAHSYLNGINHWKQQFDQSQKEIVQMQKRISALTSENIQLKSSSTPSHTKRKITSHSNTQYARKRLKSSAPDDSILFDLDDQEVDGLELDARRNIMYHLYAFQDTMEGALNSSVGAAHLIRAMDRLQQMFCDFFHPSKHEDVVATFGMASGSEELRSLQTNLAAITRSMILVIKNISMIADINSHRLQNSFGALVCKYSNFVNDVLAAICDHSVQMHENLEHAHTKKAKASIHKGGDKMLTILMRVLFDLLVSLQPGCRPHFSMFEALVHLIFQRCGRLIHIIHFGHDHCSSYDEEIELEQETFGSKHPNAAMQKAAFQAKYIYPLMKKVVSYASHFKPTDAEDDSTLVNLPKKSYSKLTLDTKQKLTKTLMECIWGEKFDFCADSIAKPVLQGEVPALPRGRGGDEQGLWLTKELWRLLGWEILGREVAKTDL</sequence>
<dbReference type="OrthoDB" id="202825at2759"/>
<dbReference type="Proteomes" id="UP000799302">
    <property type="component" value="Unassembled WGS sequence"/>
</dbReference>
<dbReference type="EMBL" id="MU004234">
    <property type="protein sequence ID" value="KAF2670231.1"/>
    <property type="molecule type" value="Genomic_DNA"/>
</dbReference>
<evidence type="ECO:0000313" key="3">
    <source>
        <dbReference type="Proteomes" id="UP000799302"/>
    </source>
</evidence>
<feature type="region of interest" description="Disordered" evidence="1">
    <location>
        <begin position="87"/>
        <end position="118"/>
    </location>
</feature>
<keyword evidence="3" id="KW-1185">Reference proteome</keyword>
<evidence type="ECO:0000256" key="1">
    <source>
        <dbReference type="SAM" id="MobiDB-lite"/>
    </source>
</evidence>
<reference evidence="2" key="1">
    <citation type="journal article" date="2020" name="Stud. Mycol.">
        <title>101 Dothideomycetes genomes: a test case for predicting lifestyles and emergence of pathogens.</title>
        <authorList>
            <person name="Haridas S."/>
            <person name="Albert R."/>
            <person name="Binder M."/>
            <person name="Bloem J."/>
            <person name="Labutti K."/>
            <person name="Salamov A."/>
            <person name="Andreopoulos B."/>
            <person name="Baker S."/>
            <person name="Barry K."/>
            <person name="Bills G."/>
            <person name="Bluhm B."/>
            <person name="Cannon C."/>
            <person name="Castanera R."/>
            <person name="Culley D."/>
            <person name="Daum C."/>
            <person name="Ezra D."/>
            <person name="Gonzalez J."/>
            <person name="Henrissat B."/>
            <person name="Kuo A."/>
            <person name="Liang C."/>
            <person name="Lipzen A."/>
            <person name="Lutzoni F."/>
            <person name="Magnuson J."/>
            <person name="Mondo S."/>
            <person name="Nolan M."/>
            <person name="Ohm R."/>
            <person name="Pangilinan J."/>
            <person name="Park H.-J."/>
            <person name="Ramirez L."/>
            <person name="Alfaro M."/>
            <person name="Sun H."/>
            <person name="Tritt A."/>
            <person name="Yoshinaga Y."/>
            <person name="Zwiers L.-H."/>
            <person name="Turgeon B."/>
            <person name="Goodwin S."/>
            <person name="Spatafora J."/>
            <person name="Crous P."/>
            <person name="Grigoriev I."/>
        </authorList>
    </citation>
    <scope>NUCLEOTIDE SEQUENCE</scope>
    <source>
        <strain evidence="2">CBS 115976</strain>
    </source>
</reference>